<keyword evidence="4 6" id="KW-1133">Transmembrane helix</keyword>
<feature type="transmembrane region" description="Helical" evidence="6">
    <location>
        <begin position="79"/>
        <end position="97"/>
    </location>
</feature>
<dbReference type="PRINTS" id="PR00171">
    <property type="entry name" value="SUGRTRNSPORT"/>
</dbReference>
<organism evidence="8 9">
    <name type="scientific">Fodinisporobacter ferrooxydans</name>
    <dbReference type="NCBI Taxonomy" id="2901836"/>
    <lineage>
        <taxon>Bacteria</taxon>
        <taxon>Bacillati</taxon>
        <taxon>Bacillota</taxon>
        <taxon>Bacilli</taxon>
        <taxon>Bacillales</taxon>
        <taxon>Alicyclobacillaceae</taxon>
        <taxon>Fodinisporobacter</taxon>
    </lineage>
</organism>
<proteinExistence type="predicted"/>
<feature type="transmembrane region" description="Helical" evidence="6">
    <location>
        <begin position="311"/>
        <end position="332"/>
    </location>
</feature>
<feature type="transmembrane region" description="Helical" evidence="6">
    <location>
        <begin position="286"/>
        <end position="305"/>
    </location>
</feature>
<keyword evidence="5 6" id="KW-0472">Membrane</keyword>
<accession>A0ABY4CDZ0</accession>
<gene>
    <name evidence="8" type="ORF">LSG31_12420</name>
</gene>
<comment type="subcellular location">
    <subcellularLocation>
        <location evidence="1">Cell membrane</location>
        <topology evidence="1">Multi-pass membrane protein</topology>
    </subcellularLocation>
</comment>
<dbReference type="PROSITE" id="PS50850">
    <property type="entry name" value="MFS"/>
    <property type="match status" value="1"/>
</dbReference>
<feature type="transmembrane region" description="Helical" evidence="6">
    <location>
        <begin position="256"/>
        <end position="279"/>
    </location>
</feature>
<feature type="transmembrane region" description="Helical" evidence="6">
    <location>
        <begin position="167"/>
        <end position="184"/>
    </location>
</feature>
<keyword evidence="9" id="KW-1185">Reference proteome</keyword>
<dbReference type="InterPro" id="IPR020846">
    <property type="entry name" value="MFS_dom"/>
</dbReference>
<dbReference type="RefSeq" id="WP_347435431.1">
    <property type="nucleotide sequence ID" value="NZ_CP089291.1"/>
</dbReference>
<reference evidence="8" key="1">
    <citation type="submission" date="2021-12" db="EMBL/GenBank/DDBJ databases">
        <title>Alicyclobacillaceae gen. nov., sp. nov., isolated from chalcocite enrichment system.</title>
        <authorList>
            <person name="Jiang Z."/>
        </authorList>
    </citation>
    <scope>NUCLEOTIDE SEQUENCE</scope>
    <source>
        <strain evidence="8">MYW30-H2</strain>
    </source>
</reference>
<feature type="transmembrane region" description="Helical" evidence="6">
    <location>
        <begin position="379"/>
        <end position="396"/>
    </location>
</feature>
<evidence type="ECO:0000256" key="1">
    <source>
        <dbReference type="ARBA" id="ARBA00004651"/>
    </source>
</evidence>
<dbReference type="PANTHER" id="PTHR23508">
    <property type="entry name" value="CARBOXYLIC ACID TRANSPORTER PROTEIN HOMOLOG"/>
    <property type="match status" value="1"/>
</dbReference>
<feature type="transmembrane region" description="Helical" evidence="6">
    <location>
        <begin position="48"/>
        <end position="67"/>
    </location>
</feature>
<dbReference type="InterPro" id="IPR036259">
    <property type="entry name" value="MFS_trans_sf"/>
</dbReference>
<keyword evidence="3 6" id="KW-0812">Transmembrane</keyword>
<dbReference type="InterPro" id="IPR003663">
    <property type="entry name" value="Sugar/inositol_transpt"/>
</dbReference>
<dbReference type="PROSITE" id="PS00217">
    <property type="entry name" value="SUGAR_TRANSPORT_2"/>
    <property type="match status" value="1"/>
</dbReference>
<evidence type="ECO:0000259" key="7">
    <source>
        <dbReference type="PROSITE" id="PS50850"/>
    </source>
</evidence>
<evidence type="ECO:0000313" key="9">
    <source>
        <dbReference type="Proteomes" id="UP000830167"/>
    </source>
</evidence>
<evidence type="ECO:0000256" key="6">
    <source>
        <dbReference type="SAM" id="Phobius"/>
    </source>
</evidence>
<protein>
    <submittedName>
        <fullName evidence="8">MFS transporter</fullName>
    </submittedName>
</protein>
<dbReference type="Gene3D" id="1.20.1250.20">
    <property type="entry name" value="MFS general substrate transporter like domains"/>
    <property type="match status" value="2"/>
</dbReference>
<feature type="domain" description="Major facilitator superfamily (MFS) profile" evidence="7">
    <location>
        <begin position="12"/>
        <end position="401"/>
    </location>
</feature>
<evidence type="ECO:0000256" key="5">
    <source>
        <dbReference type="ARBA" id="ARBA00023136"/>
    </source>
</evidence>
<dbReference type="InterPro" id="IPR005829">
    <property type="entry name" value="Sugar_transporter_CS"/>
</dbReference>
<dbReference type="Pfam" id="PF00083">
    <property type="entry name" value="Sugar_tr"/>
    <property type="match status" value="2"/>
</dbReference>
<feature type="transmembrane region" description="Helical" evidence="6">
    <location>
        <begin position="143"/>
        <end position="161"/>
    </location>
</feature>
<keyword evidence="2" id="KW-0813">Transport</keyword>
<evidence type="ECO:0000256" key="3">
    <source>
        <dbReference type="ARBA" id="ARBA00022692"/>
    </source>
</evidence>
<evidence type="ECO:0000256" key="2">
    <source>
        <dbReference type="ARBA" id="ARBA00022448"/>
    </source>
</evidence>
<feature type="transmembrane region" description="Helical" evidence="6">
    <location>
        <begin position="12"/>
        <end position="36"/>
    </location>
</feature>
<dbReference type="CDD" id="cd17316">
    <property type="entry name" value="MFS_SV2_like"/>
    <property type="match status" value="1"/>
</dbReference>
<dbReference type="SUPFAM" id="SSF103473">
    <property type="entry name" value="MFS general substrate transporter"/>
    <property type="match status" value="1"/>
</dbReference>
<feature type="transmembrane region" description="Helical" evidence="6">
    <location>
        <begin position="353"/>
        <end position="373"/>
    </location>
</feature>
<sequence>MQEKITRSIAFTTFVAAMGAFLDGYDLSLLGGVFLFIKPLWHLTPGQIGLIGSVGFLGMALGGIIFGRVTDKLGRRESFIIDLIILTIGGVLCAVSPNLSILVIGRFLVGFGIGADIPISTSLIAEISPTDKRGFLTGMMQPFWFIGAASSGVISALFVTYGNDQAWRWIFGTGVIIAIVVILLRMRIPESPRWLAAKQSKETIRVSQVKTLFVKPYLLPLIVVSLFWFLVVARGASFNTYMPILLKMFGFHSKAAALWMNSLLWGIYALTTIGFTFFIDKFKRRTLVIYGWLFDTILTGSLAFVHSSQAALFVILMLCSTIFNQLVTIVLYPWSVEFFPTMLRATAQGISTGARNVGGVATSLVFPIIMSSFGWEGAVLSVVTVMAVGLALGIVLRPVETTKRSLEEISDEHLTLGEVTSENSKTQFHV</sequence>
<name>A0ABY4CDZ0_9BACL</name>
<dbReference type="InterPro" id="IPR005828">
    <property type="entry name" value="MFS_sugar_transport-like"/>
</dbReference>
<feature type="transmembrane region" description="Helical" evidence="6">
    <location>
        <begin position="103"/>
        <end position="123"/>
    </location>
</feature>
<feature type="transmembrane region" description="Helical" evidence="6">
    <location>
        <begin position="217"/>
        <end position="236"/>
    </location>
</feature>
<evidence type="ECO:0000313" key="8">
    <source>
        <dbReference type="EMBL" id="UOF88752.1"/>
    </source>
</evidence>
<evidence type="ECO:0000256" key="4">
    <source>
        <dbReference type="ARBA" id="ARBA00022989"/>
    </source>
</evidence>
<dbReference type="Proteomes" id="UP000830167">
    <property type="component" value="Chromosome"/>
</dbReference>
<dbReference type="PANTHER" id="PTHR23508:SF10">
    <property type="entry name" value="CARBOXYLIC ACID TRANSPORTER PROTEIN HOMOLOG"/>
    <property type="match status" value="1"/>
</dbReference>
<dbReference type="EMBL" id="CP089291">
    <property type="protein sequence ID" value="UOF88752.1"/>
    <property type="molecule type" value="Genomic_DNA"/>
</dbReference>